<dbReference type="PANTHER" id="PTHR32343:SF28">
    <property type="entry name" value="OS04G0624800 PROTEIN"/>
    <property type="match status" value="1"/>
</dbReference>
<reference evidence="1" key="1">
    <citation type="submission" date="2014-09" db="EMBL/GenBank/DDBJ databases">
        <authorList>
            <person name="Magalhaes I.L.F."/>
            <person name="Oliveira U."/>
            <person name="Santos F.R."/>
            <person name="Vidigal T.H.D.A."/>
            <person name="Brescovit A.D."/>
            <person name="Santos A.J."/>
        </authorList>
    </citation>
    <scope>NUCLEOTIDE SEQUENCE</scope>
    <source>
        <tissue evidence="1">Shoot tissue taken approximately 20 cm above the soil surface</tissue>
    </source>
</reference>
<sequence>MKEMDEKYQVAEKTKSALAVAERTVSTAGSAIMSDRYVLTGAAWVTGAYNKVATTATDVSAKAKDRMMAEQEGEHVDDELAKTHLHESFEAAEHQEGDSARNFILESPEMCRRANIKRVNAKLLMCQITPKWLKRSRKIRRVKSQWPICRKMLKYLRRSLSTMRLNH</sequence>
<protein>
    <submittedName>
        <fullName evidence="1">Uncharacterized protein</fullName>
    </submittedName>
</protein>
<dbReference type="EMBL" id="GBRH01282429">
    <property type="protein sequence ID" value="JAD15466.1"/>
    <property type="molecule type" value="Transcribed_RNA"/>
</dbReference>
<organism evidence="1">
    <name type="scientific">Arundo donax</name>
    <name type="common">Giant reed</name>
    <name type="synonym">Donax arundinaceus</name>
    <dbReference type="NCBI Taxonomy" id="35708"/>
    <lineage>
        <taxon>Eukaryota</taxon>
        <taxon>Viridiplantae</taxon>
        <taxon>Streptophyta</taxon>
        <taxon>Embryophyta</taxon>
        <taxon>Tracheophyta</taxon>
        <taxon>Spermatophyta</taxon>
        <taxon>Magnoliopsida</taxon>
        <taxon>Liliopsida</taxon>
        <taxon>Poales</taxon>
        <taxon>Poaceae</taxon>
        <taxon>PACMAD clade</taxon>
        <taxon>Arundinoideae</taxon>
        <taxon>Arundineae</taxon>
        <taxon>Arundo</taxon>
    </lineage>
</organism>
<proteinExistence type="predicted"/>
<dbReference type="PANTHER" id="PTHR32343">
    <property type="entry name" value="SERINE/ARGININE-RICH SPLICING FACTOR"/>
    <property type="match status" value="1"/>
</dbReference>
<reference evidence="1" key="2">
    <citation type="journal article" date="2015" name="Data Brief">
        <title>Shoot transcriptome of the giant reed, Arundo donax.</title>
        <authorList>
            <person name="Barrero R.A."/>
            <person name="Guerrero F.D."/>
            <person name="Moolhuijzen P."/>
            <person name="Goolsby J.A."/>
            <person name="Tidwell J."/>
            <person name="Bellgard S.E."/>
            <person name="Bellgard M.I."/>
        </authorList>
    </citation>
    <scope>NUCLEOTIDE SEQUENCE</scope>
    <source>
        <tissue evidence="1">Shoot tissue taken approximately 20 cm above the soil surface</tissue>
    </source>
</reference>
<evidence type="ECO:0000313" key="1">
    <source>
        <dbReference type="EMBL" id="JAD15466.1"/>
    </source>
</evidence>
<name>A0A0A8XP87_ARUDO</name>
<accession>A0A0A8XP87</accession>
<dbReference type="AlphaFoldDB" id="A0A0A8XP87"/>